<feature type="compositionally biased region" description="Low complexity" evidence="2">
    <location>
        <begin position="94"/>
        <end position="103"/>
    </location>
</feature>
<feature type="region of interest" description="Disordered" evidence="2">
    <location>
        <begin position="133"/>
        <end position="191"/>
    </location>
</feature>
<organism evidence="4 5">
    <name type="scientific">Argiope bruennichi</name>
    <name type="common">Wasp spider</name>
    <name type="synonym">Aranea bruennichi</name>
    <dbReference type="NCBI Taxonomy" id="94029"/>
    <lineage>
        <taxon>Eukaryota</taxon>
        <taxon>Metazoa</taxon>
        <taxon>Ecdysozoa</taxon>
        <taxon>Arthropoda</taxon>
        <taxon>Chelicerata</taxon>
        <taxon>Arachnida</taxon>
        <taxon>Araneae</taxon>
        <taxon>Araneomorphae</taxon>
        <taxon>Entelegynae</taxon>
        <taxon>Araneoidea</taxon>
        <taxon>Araneidae</taxon>
        <taxon>Argiope</taxon>
    </lineage>
</organism>
<evidence type="ECO:0000259" key="3">
    <source>
        <dbReference type="PROSITE" id="PS51644"/>
    </source>
</evidence>
<dbReference type="GO" id="GO:0007283">
    <property type="term" value="P:spermatogenesis"/>
    <property type="evidence" value="ECO:0007669"/>
    <property type="project" value="UniProtKB-KW"/>
</dbReference>
<feature type="region of interest" description="Disordered" evidence="2">
    <location>
        <begin position="79"/>
        <end position="107"/>
    </location>
</feature>
<feature type="domain" description="HTH OST-type" evidence="3">
    <location>
        <begin position="1"/>
        <end position="59"/>
    </location>
</feature>
<dbReference type="InterPro" id="IPR035437">
    <property type="entry name" value="SNase_OB-fold_sf"/>
</dbReference>
<protein>
    <submittedName>
        <fullName evidence="4">Tudor domain-containing protein 7A</fullName>
    </submittedName>
</protein>
<feature type="compositionally biased region" description="Polar residues" evidence="2">
    <location>
        <begin position="174"/>
        <end position="191"/>
    </location>
</feature>
<gene>
    <name evidence="4" type="ORF">HNY73_003878</name>
</gene>
<evidence type="ECO:0000256" key="2">
    <source>
        <dbReference type="SAM" id="MobiDB-lite"/>
    </source>
</evidence>
<dbReference type="PANTHER" id="PTHR22948:SF76">
    <property type="entry name" value="FI20010P1-RELATED"/>
    <property type="match status" value="1"/>
</dbReference>
<evidence type="ECO:0000313" key="5">
    <source>
        <dbReference type="Proteomes" id="UP000807504"/>
    </source>
</evidence>
<dbReference type="EMBL" id="JABXBU010000003">
    <property type="protein sequence ID" value="KAF8792258.1"/>
    <property type="molecule type" value="Genomic_DNA"/>
</dbReference>
<dbReference type="Gene3D" id="3.30.420.610">
    <property type="entry name" value="LOTUS domain-like"/>
    <property type="match status" value="1"/>
</dbReference>
<dbReference type="Proteomes" id="UP000807504">
    <property type="component" value="Unassembled WGS sequence"/>
</dbReference>
<dbReference type="AlphaFoldDB" id="A0A8T0FQ10"/>
<dbReference type="PANTHER" id="PTHR22948">
    <property type="entry name" value="TUDOR DOMAIN CONTAINING PROTEIN"/>
    <property type="match status" value="1"/>
</dbReference>
<keyword evidence="1" id="KW-0221">Differentiation</keyword>
<accession>A0A8T0FQ10</accession>
<dbReference type="InterPro" id="IPR050621">
    <property type="entry name" value="Tudor_domain_containing"/>
</dbReference>
<dbReference type="InterPro" id="IPR041966">
    <property type="entry name" value="LOTUS-like"/>
</dbReference>
<proteinExistence type="predicted"/>
<keyword evidence="5" id="KW-1185">Reference proteome</keyword>
<keyword evidence="1" id="KW-0744">Spermatogenesis</keyword>
<dbReference type="Gene3D" id="2.30.30.140">
    <property type="match status" value="1"/>
</dbReference>
<sequence length="593" mass="66342">MVCNQYLISLTRDYKDLLGTPIPFRELGYNSLEAFIQDIPDVISLKRNREGLFMAEGVADAATAHIASLVSRQKQAKPSVVSYENHSKNSVPTSKSPLLPSPKANSAFSRLDRPVRKNEIAPRFIRLNQRRMEAAATRKYSPPRTPPDRYSPSPRASPKGWISPRPSAIDDESYNQYNGNRIQNTPRPLLSRNNFGRLDRFKQQLENANSLASLPETPISNAGEIQILLSRIEEPNGMFINGIVREYENKFNESLPNGWMDILRQSSVVIMEEVAVKFGKVPDGTNFIVKVNKNSSGSTTPSEASADFYNMSKAMSAFYDSQTLPVQVVYERHLYAAVGECINDELVMHRVLVNRVFDNDIQSCQGDIRLEPGKMYAAKYPVDGKWYRAQVSNSTSIVTDPQMVIIEGDSKSLPKVSLHKRIYNKEDSFIISINETLASRLDASVTEPVAAAKVPTQLNLHHNVGSHLSKGSSMSDFVPRVATPVEESLINSIRKTSVSTPSNENLPCQAIKATLSGVLPKEMDWRAEHCIQFKNMVTEKMFVAIVQNKDLIDESDSSVKVELILIDTSTPDKDIYIHELLIEKEMARPAPIK</sequence>
<reference evidence="4" key="1">
    <citation type="journal article" date="2020" name="bioRxiv">
        <title>Chromosome-level reference genome of the European wasp spider Argiope bruennichi: a resource for studies on range expansion and evolutionary adaptation.</title>
        <authorList>
            <person name="Sheffer M.M."/>
            <person name="Hoppe A."/>
            <person name="Krehenwinkel H."/>
            <person name="Uhl G."/>
            <person name="Kuss A.W."/>
            <person name="Jensen L."/>
            <person name="Jensen C."/>
            <person name="Gillespie R.G."/>
            <person name="Hoff K.J."/>
            <person name="Prost S."/>
        </authorList>
    </citation>
    <scope>NUCLEOTIDE SEQUENCE</scope>
</reference>
<dbReference type="CDD" id="cd09972">
    <property type="entry name" value="LOTUS_TDRD_OSKAR"/>
    <property type="match status" value="1"/>
</dbReference>
<dbReference type="CDD" id="cd20379">
    <property type="entry name" value="Tudor_dTUD-like"/>
    <property type="match status" value="1"/>
</dbReference>
<dbReference type="Gene3D" id="2.40.50.90">
    <property type="match status" value="1"/>
</dbReference>
<evidence type="ECO:0000256" key="1">
    <source>
        <dbReference type="ARBA" id="ARBA00022871"/>
    </source>
</evidence>
<comment type="caution">
    <text evidence="4">The sequence shown here is derived from an EMBL/GenBank/DDBJ whole genome shotgun (WGS) entry which is preliminary data.</text>
</comment>
<dbReference type="PROSITE" id="PS51644">
    <property type="entry name" value="HTH_OST"/>
    <property type="match status" value="1"/>
</dbReference>
<dbReference type="Pfam" id="PF12872">
    <property type="entry name" value="OST-HTH"/>
    <property type="match status" value="1"/>
</dbReference>
<dbReference type="InterPro" id="IPR025605">
    <property type="entry name" value="OST-HTH/LOTUS_dom"/>
</dbReference>
<reference evidence="4" key="2">
    <citation type="submission" date="2020-06" db="EMBL/GenBank/DDBJ databases">
        <authorList>
            <person name="Sheffer M."/>
        </authorList>
    </citation>
    <scope>NUCLEOTIDE SEQUENCE</scope>
</reference>
<feature type="compositionally biased region" description="Polar residues" evidence="2">
    <location>
        <begin position="82"/>
        <end position="93"/>
    </location>
</feature>
<name>A0A8T0FQ10_ARGBR</name>
<evidence type="ECO:0000313" key="4">
    <source>
        <dbReference type="EMBL" id="KAF8792258.1"/>
    </source>
</evidence>